<protein>
    <recommendedName>
        <fullName evidence="9">Glycosyltransferase RgtA/B/C/D-like domain-containing protein</fullName>
    </recommendedName>
</protein>
<dbReference type="GO" id="GO:0005886">
    <property type="term" value="C:plasma membrane"/>
    <property type="evidence" value="ECO:0007669"/>
    <property type="project" value="UniProtKB-SubCell"/>
</dbReference>
<evidence type="ECO:0000256" key="4">
    <source>
        <dbReference type="ARBA" id="ARBA00022679"/>
    </source>
</evidence>
<keyword evidence="3" id="KW-0328">Glycosyltransferase</keyword>
<organism evidence="10 11">
    <name type="scientific">Candidatus Portnoybacteria bacterium CG10_big_fil_rev_8_21_14_0_10_43_39</name>
    <dbReference type="NCBI Taxonomy" id="1974815"/>
    <lineage>
        <taxon>Bacteria</taxon>
        <taxon>Candidatus Portnoyibacteriota</taxon>
    </lineage>
</organism>
<dbReference type="InterPro" id="IPR050297">
    <property type="entry name" value="LipidA_mod_glycosyltrf_83"/>
</dbReference>
<dbReference type="EMBL" id="PFDZ01000020">
    <property type="protein sequence ID" value="PJE59438.1"/>
    <property type="molecule type" value="Genomic_DNA"/>
</dbReference>
<evidence type="ECO:0000259" key="9">
    <source>
        <dbReference type="Pfam" id="PF13231"/>
    </source>
</evidence>
<dbReference type="PANTHER" id="PTHR33908">
    <property type="entry name" value="MANNOSYLTRANSFERASE YKCB-RELATED"/>
    <property type="match status" value="1"/>
</dbReference>
<keyword evidence="4" id="KW-0808">Transferase</keyword>
<evidence type="ECO:0000313" key="11">
    <source>
        <dbReference type="Proteomes" id="UP000231255"/>
    </source>
</evidence>
<evidence type="ECO:0000313" key="10">
    <source>
        <dbReference type="EMBL" id="PJE59438.1"/>
    </source>
</evidence>
<dbReference type="AlphaFoldDB" id="A0A2M8KHP0"/>
<dbReference type="PANTHER" id="PTHR33908:SF11">
    <property type="entry name" value="MEMBRANE PROTEIN"/>
    <property type="match status" value="1"/>
</dbReference>
<feature type="transmembrane region" description="Helical" evidence="8">
    <location>
        <begin position="398"/>
        <end position="416"/>
    </location>
</feature>
<keyword evidence="6 8" id="KW-1133">Transmembrane helix</keyword>
<dbReference type="InterPro" id="IPR038731">
    <property type="entry name" value="RgtA/B/C-like"/>
</dbReference>
<keyword evidence="2" id="KW-1003">Cell membrane</keyword>
<dbReference type="GO" id="GO:0016763">
    <property type="term" value="F:pentosyltransferase activity"/>
    <property type="evidence" value="ECO:0007669"/>
    <property type="project" value="TreeGrafter"/>
</dbReference>
<evidence type="ECO:0000256" key="1">
    <source>
        <dbReference type="ARBA" id="ARBA00004651"/>
    </source>
</evidence>
<comment type="caution">
    <text evidence="10">The sequence shown here is derived from an EMBL/GenBank/DDBJ whole genome shotgun (WGS) entry which is preliminary data.</text>
</comment>
<dbReference type="GO" id="GO:0009103">
    <property type="term" value="P:lipopolysaccharide biosynthetic process"/>
    <property type="evidence" value="ECO:0007669"/>
    <property type="project" value="UniProtKB-ARBA"/>
</dbReference>
<dbReference type="Proteomes" id="UP000231255">
    <property type="component" value="Unassembled WGS sequence"/>
</dbReference>
<name>A0A2M8KHP0_9BACT</name>
<evidence type="ECO:0000256" key="2">
    <source>
        <dbReference type="ARBA" id="ARBA00022475"/>
    </source>
</evidence>
<feature type="transmembrane region" description="Helical" evidence="8">
    <location>
        <begin position="365"/>
        <end position="386"/>
    </location>
</feature>
<feature type="transmembrane region" description="Helical" evidence="8">
    <location>
        <begin position="88"/>
        <end position="107"/>
    </location>
</feature>
<feature type="transmembrane region" description="Helical" evidence="8">
    <location>
        <begin position="119"/>
        <end position="140"/>
    </location>
</feature>
<keyword evidence="7 8" id="KW-0472">Membrane</keyword>
<accession>A0A2M8KHP0</accession>
<evidence type="ECO:0000256" key="3">
    <source>
        <dbReference type="ARBA" id="ARBA00022676"/>
    </source>
</evidence>
<feature type="domain" description="Glycosyltransferase RgtA/B/C/D-like" evidence="9">
    <location>
        <begin position="74"/>
        <end position="221"/>
    </location>
</feature>
<gene>
    <name evidence="10" type="ORF">COU84_00835</name>
</gene>
<evidence type="ECO:0000256" key="5">
    <source>
        <dbReference type="ARBA" id="ARBA00022692"/>
    </source>
</evidence>
<dbReference type="Pfam" id="PF13231">
    <property type="entry name" value="PMT_2"/>
    <property type="match status" value="1"/>
</dbReference>
<sequence length="452" mass="52654">MRLSKKKFIFLLLSLALVNGLIWGFAYERDPRPEFSGSGEAFAYDQTALKILEKGIFSSDLKGEGLSMDRFFYPVFLVLVYKVFGHNYHAVTAVQIFLFILIVLLVYKTSQMLFREKIARLAGIFTALCYSIASFSGWLYREVLFVFLVTLLIYCLYKSQITFKNRWFILAGIVATLSFLTNAIIQFFIILAVINLFIVFYKKKFKEKLFKIGLFVLSFVLSLSPFLLSGYISFGGGGVEGLLLRERAEKMEKLEGHYWEHFIGNTLGDFFAYRWFKDYNPKEVRHGIETWNRKSEWVDQGKDLSELNQILLGEAKDFIPKHPIMYLKQSSIDFLKFNTPMIPNMRMQHVFIGTYPEMSDFAKGLIIIVIRLVYSIFFALIIYAIIKHIKSWSKLSWILLLVLSFNSVFALIHAIARYSVPVYPSYIILFSLGLVYFWNKFRKKDENLFSDK</sequence>
<feature type="transmembrane region" description="Helical" evidence="8">
    <location>
        <begin position="212"/>
        <end position="234"/>
    </location>
</feature>
<proteinExistence type="predicted"/>
<feature type="transmembrane region" description="Helical" evidence="8">
    <location>
        <begin position="167"/>
        <end position="200"/>
    </location>
</feature>
<comment type="subcellular location">
    <subcellularLocation>
        <location evidence="1">Cell membrane</location>
        <topology evidence="1">Multi-pass membrane protein</topology>
    </subcellularLocation>
</comment>
<evidence type="ECO:0000256" key="6">
    <source>
        <dbReference type="ARBA" id="ARBA00022989"/>
    </source>
</evidence>
<keyword evidence="5 8" id="KW-0812">Transmembrane</keyword>
<evidence type="ECO:0000256" key="8">
    <source>
        <dbReference type="SAM" id="Phobius"/>
    </source>
</evidence>
<feature type="transmembrane region" description="Helical" evidence="8">
    <location>
        <begin position="422"/>
        <end position="439"/>
    </location>
</feature>
<reference evidence="11" key="1">
    <citation type="submission" date="2017-09" db="EMBL/GenBank/DDBJ databases">
        <title>Depth-based differentiation of microbial function through sediment-hosted aquifers and enrichment of novel symbionts in the deep terrestrial subsurface.</title>
        <authorList>
            <person name="Probst A.J."/>
            <person name="Ladd B."/>
            <person name="Jarett J.K."/>
            <person name="Geller-Mcgrath D.E."/>
            <person name="Sieber C.M.K."/>
            <person name="Emerson J.B."/>
            <person name="Anantharaman K."/>
            <person name="Thomas B.C."/>
            <person name="Malmstrom R."/>
            <person name="Stieglmeier M."/>
            <person name="Klingl A."/>
            <person name="Woyke T."/>
            <person name="Ryan C.M."/>
            <person name="Banfield J.F."/>
        </authorList>
    </citation>
    <scope>NUCLEOTIDE SEQUENCE [LARGE SCALE GENOMIC DNA]</scope>
</reference>
<evidence type="ECO:0000256" key="7">
    <source>
        <dbReference type="ARBA" id="ARBA00023136"/>
    </source>
</evidence>